<evidence type="ECO:0000313" key="2">
    <source>
        <dbReference type="EMBL" id="SUC11784.1"/>
    </source>
</evidence>
<gene>
    <name evidence="2" type="ORF">NCTC13043_00644</name>
</gene>
<dbReference type="Proteomes" id="UP000254235">
    <property type="component" value="Unassembled WGS sequence"/>
</dbReference>
<protein>
    <submittedName>
        <fullName evidence="2">Uncharacterized protein</fullName>
    </submittedName>
</protein>
<dbReference type="AlphaFoldDB" id="A0A379F080"/>
<dbReference type="GeneID" id="78572252"/>
<dbReference type="EMBL" id="UGTP01000001">
    <property type="protein sequence ID" value="SUC11784.1"/>
    <property type="molecule type" value="Genomic_DNA"/>
</dbReference>
<organism evidence="2 3">
    <name type="scientific">Prevotella pallens</name>
    <dbReference type="NCBI Taxonomy" id="60133"/>
    <lineage>
        <taxon>Bacteria</taxon>
        <taxon>Pseudomonadati</taxon>
        <taxon>Bacteroidota</taxon>
        <taxon>Bacteroidia</taxon>
        <taxon>Bacteroidales</taxon>
        <taxon>Prevotellaceae</taxon>
        <taxon>Prevotella</taxon>
    </lineage>
</organism>
<evidence type="ECO:0000256" key="1">
    <source>
        <dbReference type="SAM" id="MobiDB-lite"/>
    </source>
</evidence>
<reference evidence="2 3" key="1">
    <citation type="submission" date="2018-06" db="EMBL/GenBank/DDBJ databases">
        <authorList>
            <consortium name="Pathogen Informatics"/>
            <person name="Doyle S."/>
        </authorList>
    </citation>
    <scope>NUCLEOTIDE SEQUENCE [LARGE SCALE GENOMIC DNA]</scope>
    <source>
        <strain evidence="2 3">NCTC13043</strain>
    </source>
</reference>
<name>A0A379F080_9BACT</name>
<accession>A0A379F080</accession>
<feature type="region of interest" description="Disordered" evidence="1">
    <location>
        <begin position="29"/>
        <end position="55"/>
    </location>
</feature>
<sequence length="55" mass="5983">MKCKNEKMGYVMPQTIIYTLVGECPILAGSPPVSTTPTVVDPTEDNEDTDLVPEN</sequence>
<evidence type="ECO:0000313" key="3">
    <source>
        <dbReference type="Proteomes" id="UP000254235"/>
    </source>
</evidence>
<proteinExistence type="predicted"/>
<feature type="compositionally biased region" description="Acidic residues" evidence="1">
    <location>
        <begin position="42"/>
        <end position="55"/>
    </location>
</feature>
<feature type="compositionally biased region" description="Low complexity" evidence="1">
    <location>
        <begin position="30"/>
        <end position="41"/>
    </location>
</feature>
<dbReference type="RefSeq" id="WP_181792344.1">
    <property type="nucleotide sequence ID" value="NZ_CALBEW010000037.1"/>
</dbReference>